<reference evidence="6 7" key="1">
    <citation type="submission" date="2010-01" db="EMBL/GenBank/DDBJ databases">
        <authorList>
            <person name="Weinstock G."/>
            <person name="Sodergren E."/>
            <person name="Clifton S."/>
            <person name="Fulton L."/>
            <person name="Fulton B."/>
            <person name="Courtney L."/>
            <person name="Fronick C."/>
            <person name="Harrison M."/>
            <person name="Strong C."/>
            <person name="Farmer C."/>
            <person name="Delahaunty K."/>
            <person name="Markovic C."/>
            <person name="Hall O."/>
            <person name="Minx P."/>
            <person name="Tomlinson C."/>
            <person name="Mitreva M."/>
            <person name="Nelson J."/>
            <person name="Hou S."/>
            <person name="Wollam A."/>
            <person name="Pepin K.H."/>
            <person name="Johnson M."/>
            <person name="Bhonagiri V."/>
            <person name="Nash W.E."/>
            <person name="Warren W."/>
            <person name="Chinwalla A."/>
            <person name="Mardis E.R."/>
            <person name="Wilson R.K."/>
        </authorList>
    </citation>
    <scope>NUCLEOTIDE SEQUENCE [LARGE SCALE GENOMIC DNA]</scope>
    <source>
        <strain evidence="6 7">DSM 13479</strain>
    </source>
</reference>
<evidence type="ECO:0000313" key="6">
    <source>
        <dbReference type="EMBL" id="EFC97712.1"/>
    </source>
</evidence>
<feature type="domain" description="C-glycoside deglycosidase beta subunit" evidence="5">
    <location>
        <begin position="29"/>
        <end position="142"/>
    </location>
</feature>
<evidence type="ECO:0000256" key="2">
    <source>
        <dbReference type="ARBA" id="ARBA00023277"/>
    </source>
</evidence>
<dbReference type="HOGENOM" id="CLU_1667008_0_0_9"/>
<dbReference type="EMBL" id="ACIO01000347">
    <property type="protein sequence ID" value="EFC97712.1"/>
    <property type="molecule type" value="Genomic_DNA"/>
</dbReference>
<organism evidence="6 7">
    <name type="scientific">Hungatella hathewayi DSM 13479</name>
    <dbReference type="NCBI Taxonomy" id="566550"/>
    <lineage>
        <taxon>Bacteria</taxon>
        <taxon>Bacillati</taxon>
        <taxon>Bacillota</taxon>
        <taxon>Clostridia</taxon>
        <taxon>Lachnospirales</taxon>
        <taxon>Lachnospiraceae</taxon>
        <taxon>Hungatella</taxon>
    </lineage>
</organism>
<dbReference type="InterPro" id="IPR045959">
    <property type="entry name" value="CGDB"/>
</dbReference>
<gene>
    <name evidence="6" type="ORF">CLOSTHATH_04086</name>
</gene>
<comment type="similarity">
    <text evidence="3">Belongs to the C-glycoside deglycosidase beta subunit family.</text>
</comment>
<accession>D3AKE3</accession>
<keyword evidence="2" id="KW-0119">Carbohydrate metabolism</keyword>
<evidence type="ECO:0000313" key="7">
    <source>
        <dbReference type="Proteomes" id="UP000004968"/>
    </source>
</evidence>
<evidence type="ECO:0000256" key="3">
    <source>
        <dbReference type="ARBA" id="ARBA00046336"/>
    </source>
</evidence>
<dbReference type="AlphaFoldDB" id="D3AKE3"/>
<dbReference type="Proteomes" id="UP000004968">
    <property type="component" value="Unassembled WGS sequence"/>
</dbReference>
<protein>
    <recommendedName>
        <fullName evidence="4">C-deglycosylation enzyme beta subunit</fullName>
    </recommendedName>
</protein>
<dbReference type="Pfam" id="PF19906">
    <property type="entry name" value="CGDB"/>
    <property type="match status" value="1"/>
</dbReference>
<evidence type="ECO:0000256" key="4">
    <source>
        <dbReference type="ARBA" id="ARBA00047208"/>
    </source>
</evidence>
<comment type="caution">
    <text evidence="6">The sequence shown here is derived from an EMBL/GenBank/DDBJ whole genome shotgun (WGS) entry which is preliminary data.</text>
</comment>
<sequence length="158" mass="18564">MEEKMEYKAVLEDPKELERLVYSARSCWEQYLIVDGSLKNDVQGDAVTGCTLAIRTCWYRSLAVTLIRRLEVRIDGKLIPQEDIFFQVEDNPHMYRLDEIGPEQSEEYWYLNKYGYLHLRLPGGLSKGPHITEVLLEVFVTYHNYPDATYQKKILLVE</sequence>
<keyword evidence="1" id="KW-0456">Lyase</keyword>
<dbReference type="GO" id="GO:0016829">
    <property type="term" value="F:lyase activity"/>
    <property type="evidence" value="ECO:0007669"/>
    <property type="project" value="UniProtKB-KW"/>
</dbReference>
<proteinExistence type="inferred from homology"/>
<evidence type="ECO:0000256" key="1">
    <source>
        <dbReference type="ARBA" id="ARBA00023239"/>
    </source>
</evidence>
<name>D3AKE3_9FIRM</name>
<evidence type="ECO:0000259" key="5">
    <source>
        <dbReference type="Pfam" id="PF19906"/>
    </source>
</evidence>